<dbReference type="PANTHER" id="PTHR43224">
    <property type="entry name" value="AMIDINOTRANSFERASE"/>
    <property type="match status" value="1"/>
</dbReference>
<sequence>MSIQAPSAVVLVRPRHFTPNPATATDNTFQTSASGDRESIARAAWQEVTDAAAVLERHGVTVHLFDDERDDRADAVFPNNWFSTHSGGHIAVYPMQSPSRRGERREDIIELLKREYRVQDVIDYSGLEYDDVFLEGTGAMVLDHLSRIAYTVRSARADPIALERFCTNFGYEPMVFDAIDESGRPIYHSNVLMCLATDFALIGLDFIADDRRREQILERLSSHDREVIALSREQIREFAGNAIELQGTYGRILALSVRALESLTTEQRDVIEKSCTIVPVSVPTVELAGGSVRCMLAGIHLDRRSR</sequence>
<gene>
    <name evidence="1" type="ORF">HCR76_17200</name>
</gene>
<dbReference type="InterPro" id="IPR014541">
    <property type="entry name" value="Amdntrnsf_FN0238"/>
</dbReference>
<evidence type="ECO:0000313" key="1">
    <source>
        <dbReference type="EMBL" id="QPZ38489.1"/>
    </source>
</evidence>
<organism evidence="1 2">
    <name type="scientific">Paramicrobacterium chengjingii</name>
    <dbReference type="NCBI Taxonomy" id="2769067"/>
    <lineage>
        <taxon>Bacteria</taxon>
        <taxon>Bacillati</taxon>
        <taxon>Actinomycetota</taxon>
        <taxon>Actinomycetes</taxon>
        <taxon>Micrococcales</taxon>
        <taxon>Microbacteriaceae</taxon>
        <taxon>Paramicrobacterium</taxon>
    </lineage>
</organism>
<dbReference type="SUPFAM" id="SSF55909">
    <property type="entry name" value="Pentein"/>
    <property type="match status" value="1"/>
</dbReference>
<keyword evidence="2" id="KW-1185">Reference proteome</keyword>
<accession>A0ABX6YI62</accession>
<dbReference type="Pfam" id="PF19420">
    <property type="entry name" value="DDAH_eukar"/>
    <property type="match status" value="1"/>
</dbReference>
<proteinExistence type="predicted"/>
<evidence type="ECO:0000313" key="2">
    <source>
        <dbReference type="Proteomes" id="UP000662814"/>
    </source>
</evidence>
<dbReference type="Gene3D" id="3.75.10.10">
    <property type="entry name" value="L-arginine/glycine Amidinotransferase, Chain A"/>
    <property type="match status" value="1"/>
</dbReference>
<protein>
    <submittedName>
        <fullName evidence="1">Amidinotransferase</fullName>
    </submittedName>
</protein>
<dbReference type="RefSeq" id="WP_166986341.1">
    <property type="nucleotide sequence ID" value="NZ_CP061169.1"/>
</dbReference>
<dbReference type="Proteomes" id="UP000662814">
    <property type="component" value="Chromosome"/>
</dbReference>
<dbReference type="PIRSF" id="PIRSF028188">
    <property type="entry name" value="Amdntrnsf_FN0238"/>
    <property type="match status" value="1"/>
</dbReference>
<name>A0ABX6YI62_9MICO</name>
<dbReference type="NCBIfam" id="NF046062">
    <property type="entry name" value="citrull_CtlX"/>
    <property type="match status" value="1"/>
</dbReference>
<reference evidence="1 2" key="1">
    <citation type="submission" date="2020-12" db="EMBL/GenBank/DDBJ databases">
        <title>Microbacterium sp. HY060.</title>
        <authorList>
            <person name="Zhou J."/>
        </authorList>
    </citation>
    <scope>NUCLEOTIDE SEQUENCE [LARGE SCALE GENOMIC DNA]</scope>
    <source>
        <strain evidence="1 2">HY60</strain>
    </source>
</reference>
<dbReference type="EMBL" id="CP061169">
    <property type="protein sequence ID" value="QPZ38489.1"/>
    <property type="molecule type" value="Genomic_DNA"/>
</dbReference>
<dbReference type="PANTHER" id="PTHR43224:SF1">
    <property type="entry name" value="AMIDINOTRANSFERASE"/>
    <property type="match status" value="1"/>
</dbReference>